<proteinExistence type="predicted"/>
<evidence type="ECO:0000313" key="3">
    <source>
        <dbReference type="Proteomes" id="UP000638648"/>
    </source>
</evidence>
<dbReference type="AlphaFoldDB" id="A0A927MSS6"/>
<dbReference type="Proteomes" id="UP000638648">
    <property type="component" value="Unassembled WGS sequence"/>
</dbReference>
<keyword evidence="1" id="KW-0732">Signal</keyword>
<evidence type="ECO:0000313" key="2">
    <source>
        <dbReference type="EMBL" id="MBE1604183.1"/>
    </source>
</evidence>
<feature type="signal peptide" evidence="1">
    <location>
        <begin position="1"/>
        <end position="25"/>
    </location>
</feature>
<sequence>MKRKRIAIAAATILVGAGVAGTLVAFTTGDPEPKSCEELLKNPPEGPWTCYGPPPKEYGGDYGWTGDPATSVLVHE</sequence>
<comment type="caution">
    <text evidence="2">The sequence shown here is derived from an EMBL/GenBank/DDBJ whole genome shotgun (WGS) entry which is preliminary data.</text>
</comment>
<evidence type="ECO:0000256" key="1">
    <source>
        <dbReference type="SAM" id="SignalP"/>
    </source>
</evidence>
<accession>A0A927MSS6</accession>
<reference evidence="2" key="1">
    <citation type="submission" date="2020-10" db="EMBL/GenBank/DDBJ databases">
        <title>Sequencing the genomes of 1000 actinobacteria strains.</title>
        <authorList>
            <person name="Klenk H.-P."/>
        </authorList>
    </citation>
    <scope>NUCLEOTIDE SEQUENCE</scope>
    <source>
        <strain evidence="2">DSM 45354</strain>
    </source>
</reference>
<keyword evidence="3" id="KW-1185">Reference proteome</keyword>
<feature type="chain" id="PRO_5037275299" evidence="1">
    <location>
        <begin position="26"/>
        <end position="76"/>
    </location>
</feature>
<gene>
    <name evidence="2" type="ORF">HEB94_001031</name>
</gene>
<protein>
    <submittedName>
        <fullName evidence="2">Uncharacterized protein</fullName>
    </submittedName>
</protein>
<dbReference type="EMBL" id="JADBEM010000001">
    <property type="protein sequence ID" value="MBE1604183.1"/>
    <property type="molecule type" value="Genomic_DNA"/>
</dbReference>
<name>A0A927MSS6_9ACTN</name>
<organism evidence="2 3">
    <name type="scientific">Actinopolymorpha pittospori</name>
    <dbReference type="NCBI Taxonomy" id="648752"/>
    <lineage>
        <taxon>Bacteria</taxon>
        <taxon>Bacillati</taxon>
        <taxon>Actinomycetota</taxon>
        <taxon>Actinomycetes</taxon>
        <taxon>Propionibacteriales</taxon>
        <taxon>Actinopolymorphaceae</taxon>
        <taxon>Actinopolymorpha</taxon>
    </lineage>
</organism>
<dbReference type="RefSeq" id="WP_192748791.1">
    <property type="nucleotide sequence ID" value="NZ_BAABJL010000216.1"/>
</dbReference>